<dbReference type="EMBL" id="JBHSWE010000001">
    <property type="protein sequence ID" value="MFC6669016.1"/>
    <property type="molecule type" value="Genomic_DNA"/>
</dbReference>
<dbReference type="EC" id="2.4.-.-" evidence="1"/>
<proteinExistence type="predicted"/>
<accession>A0ABW1ZVJ5</accession>
<evidence type="ECO:0000313" key="1">
    <source>
        <dbReference type="EMBL" id="MFC6669016.1"/>
    </source>
</evidence>
<dbReference type="Gene3D" id="3.40.50.2000">
    <property type="entry name" value="Glycogen Phosphorylase B"/>
    <property type="match status" value="2"/>
</dbReference>
<dbReference type="PANTHER" id="PTHR12526">
    <property type="entry name" value="GLYCOSYLTRANSFERASE"/>
    <property type="match status" value="1"/>
</dbReference>
<dbReference type="CDD" id="cd03801">
    <property type="entry name" value="GT4_PimA-like"/>
    <property type="match status" value="1"/>
</dbReference>
<dbReference type="SUPFAM" id="SSF53756">
    <property type="entry name" value="UDP-Glycosyltransferase/glycogen phosphorylase"/>
    <property type="match status" value="1"/>
</dbReference>
<comment type="caution">
    <text evidence="1">The sequence shown here is derived from an EMBL/GenBank/DDBJ whole genome shotgun (WGS) entry which is preliminary data.</text>
</comment>
<dbReference type="RefSeq" id="WP_379907562.1">
    <property type="nucleotide sequence ID" value="NZ_JBHSWE010000001.1"/>
</dbReference>
<organism evidence="1 2">
    <name type="scientific">Marinobacterium aestuariivivens</name>
    <dbReference type="NCBI Taxonomy" id="1698799"/>
    <lineage>
        <taxon>Bacteria</taxon>
        <taxon>Pseudomonadati</taxon>
        <taxon>Pseudomonadota</taxon>
        <taxon>Gammaproteobacteria</taxon>
        <taxon>Oceanospirillales</taxon>
        <taxon>Oceanospirillaceae</taxon>
        <taxon>Marinobacterium</taxon>
    </lineage>
</organism>
<dbReference type="Pfam" id="PF13692">
    <property type="entry name" value="Glyco_trans_1_4"/>
    <property type="match status" value="1"/>
</dbReference>
<reference evidence="2" key="1">
    <citation type="journal article" date="2019" name="Int. J. Syst. Evol. Microbiol.">
        <title>The Global Catalogue of Microorganisms (GCM) 10K type strain sequencing project: providing services to taxonomists for standard genome sequencing and annotation.</title>
        <authorList>
            <consortium name="The Broad Institute Genomics Platform"/>
            <consortium name="The Broad Institute Genome Sequencing Center for Infectious Disease"/>
            <person name="Wu L."/>
            <person name="Ma J."/>
        </authorList>
    </citation>
    <scope>NUCLEOTIDE SEQUENCE [LARGE SCALE GENOMIC DNA]</scope>
    <source>
        <strain evidence="2">NBRC 111756</strain>
    </source>
</reference>
<dbReference type="Proteomes" id="UP001596422">
    <property type="component" value="Unassembled WGS sequence"/>
</dbReference>
<protein>
    <submittedName>
        <fullName evidence="1">Glycosyltransferase</fullName>
        <ecNumber evidence="1">2.4.-.-</ecNumber>
    </submittedName>
</protein>
<gene>
    <name evidence="1" type="ORF">ACFQDL_01995</name>
</gene>
<keyword evidence="1" id="KW-0328">Glycosyltransferase</keyword>
<keyword evidence="1" id="KW-0808">Transferase</keyword>
<name>A0ABW1ZVJ5_9GAMM</name>
<dbReference type="PANTHER" id="PTHR12526:SF600">
    <property type="entry name" value="GLYCOSYL TRANSFERASE GROUP 1"/>
    <property type="match status" value="1"/>
</dbReference>
<sequence>MLWLETQFLNSFDVVLSCSEEDKQRLDRQQHRAKIVVIPNCVPLPEKATHVSDDQDEINILFVGAMRYLPNKDAVIWFVENILPKIKEKSLRPLSVTLVGFDPDQQVRDLGNTPGVTVTGGVDSVEPYFGKCHFFISPIRFGGGTRIKILEAMSYGKAVVSTTVGVEGIAVVNDHEIILADDEEQFAAACLDLMNDAGRRNNIGVKARDVIKREYTLNAIVGKMSDAFLNS</sequence>
<dbReference type="GO" id="GO:0016757">
    <property type="term" value="F:glycosyltransferase activity"/>
    <property type="evidence" value="ECO:0007669"/>
    <property type="project" value="UniProtKB-KW"/>
</dbReference>
<evidence type="ECO:0000313" key="2">
    <source>
        <dbReference type="Proteomes" id="UP001596422"/>
    </source>
</evidence>
<keyword evidence="2" id="KW-1185">Reference proteome</keyword>